<feature type="transmembrane region" description="Helical" evidence="5">
    <location>
        <begin position="165"/>
        <end position="192"/>
    </location>
</feature>
<dbReference type="InterPro" id="IPR003825">
    <property type="entry name" value="Colicin-V_CvpA"/>
</dbReference>
<evidence type="ECO:0000256" key="1">
    <source>
        <dbReference type="ARBA" id="ARBA00004141"/>
    </source>
</evidence>
<accession>A0A1G5RS07</accession>
<feature type="transmembrane region" description="Helical" evidence="5">
    <location>
        <begin position="130"/>
        <end position="153"/>
    </location>
</feature>
<dbReference type="RefSeq" id="WP_092589145.1">
    <property type="nucleotide sequence ID" value="NZ_FMWL01000001.1"/>
</dbReference>
<evidence type="ECO:0000256" key="5">
    <source>
        <dbReference type="SAM" id="Phobius"/>
    </source>
</evidence>
<dbReference type="GO" id="GO:0009403">
    <property type="term" value="P:toxin biosynthetic process"/>
    <property type="evidence" value="ECO:0007669"/>
    <property type="project" value="InterPro"/>
</dbReference>
<dbReference type="Pfam" id="PF02674">
    <property type="entry name" value="Colicin_V"/>
    <property type="match status" value="1"/>
</dbReference>
<evidence type="ECO:0000313" key="6">
    <source>
        <dbReference type="EMBL" id="SCZ76630.1"/>
    </source>
</evidence>
<feature type="transmembrane region" description="Helical" evidence="5">
    <location>
        <begin position="29"/>
        <end position="50"/>
    </location>
</feature>
<dbReference type="PANTHER" id="PTHR37306:SF1">
    <property type="entry name" value="COLICIN V PRODUCTION PROTEIN"/>
    <property type="match status" value="1"/>
</dbReference>
<keyword evidence="2 5" id="KW-0812">Transmembrane</keyword>
<feature type="transmembrane region" description="Helical" evidence="5">
    <location>
        <begin position="207"/>
        <end position="225"/>
    </location>
</feature>
<proteinExistence type="predicted"/>
<evidence type="ECO:0000313" key="7">
    <source>
        <dbReference type="Proteomes" id="UP000199208"/>
    </source>
</evidence>
<organism evidence="6 7">
    <name type="scientific">Acidaminobacter hydrogenoformans DSM 2784</name>
    <dbReference type="NCBI Taxonomy" id="1120920"/>
    <lineage>
        <taxon>Bacteria</taxon>
        <taxon>Bacillati</taxon>
        <taxon>Bacillota</taxon>
        <taxon>Clostridia</taxon>
        <taxon>Peptostreptococcales</taxon>
        <taxon>Acidaminobacteraceae</taxon>
        <taxon>Acidaminobacter</taxon>
    </lineage>
</organism>
<dbReference type="AlphaFoldDB" id="A0A1G5RS07"/>
<dbReference type="Proteomes" id="UP000199208">
    <property type="component" value="Unassembled WGS sequence"/>
</dbReference>
<feature type="transmembrane region" description="Helical" evidence="5">
    <location>
        <begin position="6"/>
        <end position="22"/>
    </location>
</feature>
<keyword evidence="3 5" id="KW-1133">Transmembrane helix</keyword>
<dbReference type="STRING" id="1120920.SAMN03080599_00339"/>
<dbReference type="PANTHER" id="PTHR37306">
    <property type="entry name" value="COLICIN V PRODUCTION PROTEIN"/>
    <property type="match status" value="1"/>
</dbReference>
<evidence type="ECO:0000256" key="4">
    <source>
        <dbReference type="ARBA" id="ARBA00023136"/>
    </source>
</evidence>
<evidence type="ECO:0000256" key="3">
    <source>
        <dbReference type="ARBA" id="ARBA00022989"/>
    </source>
</evidence>
<sequence length="227" mass="24613">MGFNLMDLVVAAVIIATAISGLRKGFFRMLINLTGVLAAFVVALLFRSGVAEFLKTRMEFFETLEVRVFEKLTEQFATQGSTSWVPSNAVAKALSVPEMMTSGDAVSENINQALFGELSKSIANGITQGFAFIVVFLAVMLALAILGVVTSALSELPLLKQANKLAGLLLGALLGLINVWILMLVITFLIPLTGSEWLINSLNNSTLAINFYNNNMLLYLLYYFVSG</sequence>
<name>A0A1G5RS07_9FIRM</name>
<dbReference type="EMBL" id="FMWL01000001">
    <property type="protein sequence ID" value="SCZ76630.1"/>
    <property type="molecule type" value="Genomic_DNA"/>
</dbReference>
<evidence type="ECO:0000256" key="2">
    <source>
        <dbReference type="ARBA" id="ARBA00022692"/>
    </source>
</evidence>
<dbReference type="GO" id="GO:0016020">
    <property type="term" value="C:membrane"/>
    <property type="evidence" value="ECO:0007669"/>
    <property type="project" value="UniProtKB-SubCell"/>
</dbReference>
<gene>
    <name evidence="6" type="ORF">SAMN03080599_00339</name>
</gene>
<keyword evidence="7" id="KW-1185">Reference proteome</keyword>
<keyword evidence="4 5" id="KW-0472">Membrane</keyword>
<reference evidence="6 7" key="1">
    <citation type="submission" date="2016-10" db="EMBL/GenBank/DDBJ databases">
        <authorList>
            <person name="de Groot N.N."/>
        </authorList>
    </citation>
    <scope>NUCLEOTIDE SEQUENCE [LARGE SCALE GENOMIC DNA]</scope>
    <source>
        <strain evidence="6 7">DSM 2784</strain>
    </source>
</reference>
<protein>
    <submittedName>
        <fullName evidence="6">Colicin V production protein</fullName>
    </submittedName>
</protein>
<comment type="subcellular location">
    <subcellularLocation>
        <location evidence="1">Membrane</location>
        <topology evidence="1">Multi-pass membrane protein</topology>
    </subcellularLocation>
</comment>